<proteinExistence type="predicted"/>
<evidence type="ECO:0000313" key="2">
    <source>
        <dbReference type="Proteomes" id="UP000229342"/>
    </source>
</evidence>
<accession>A0A2H0KE98</accession>
<organism evidence="1 2">
    <name type="scientific">Candidatus Taylorbacteria bacterium CG11_big_fil_rev_8_21_14_0_20_46_11</name>
    <dbReference type="NCBI Taxonomy" id="1975025"/>
    <lineage>
        <taxon>Bacteria</taxon>
        <taxon>Candidatus Tayloriibacteriota</taxon>
    </lineage>
</organism>
<dbReference type="AlphaFoldDB" id="A0A2H0KE98"/>
<protein>
    <submittedName>
        <fullName evidence="1">Uncharacterized protein</fullName>
    </submittedName>
</protein>
<dbReference type="Proteomes" id="UP000229342">
    <property type="component" value="Unassembled WGS sequence"/>
</dbReference>
<comment type="caution">
    <text evidence="1">The sequence shown here is derived from an EMBL/GenBank/DDBJ whole genome shotgun (WGS) entry which is preliminary data.</text>
</comment>
<dbReference type="Gene3D" id="1.10.30.50">
    <property type="match status" value="1"/>
</dbReference>
<gene>
    <name evidence="1" type="ORF">COV91_01485</name>
</gene>
<name>A0A2H0KE98_9BACT</name>
<reference evidence="1 2" key="1">
    <citation type="submission" date="2017-09" db="EMBL/GenBank/DDBJ databases">
        <title>Depth-based differentiation of microbial function through sediment-hosted aquifers and enrichment of novel symbionts in the deep terrestrial subsurface.</title>
        <authorList>
            <person name="Probst A.J."/>
            <person name="Ladd B."/>
            <person name="Jarett J.K."/>
            <person name="Geller-Mcgrath D.E."/>
            <person name="Sieber C.M."/>
            <person name="Emerson J.B."/>
            <person name="Anantharaman K."/>
            <person name="Thomas B.C."/>
            <person name="Malmstrom R."/>
            <person name="Stieglmeier M."/>
            <person name="Klingl A."/>
            <person name="Woyke T."/>
            <person name="Ryan C.M."/>
            <person name="Banfield J.F."/>
        </authorList>
    </citation>
    <scope>NUCLEOTIDE SEQUENCE [LARGE SCALE GENOMIC DNA]</scope>
    <source>
        <strain evidence="1">CG11_big_fil_rev_8_21_14_0_20_46_11</strain>
    </source>
</reference>
<evidence type="ECO:0000313" key="1">
    <source>
        <dbReference type="EMBL" id="PIQ68923.1"/>
    </source>
</evidence>
<sequence length="184" mass="21352">MWSRLPIYAKVVVGGKFSYIQNAVGWGWGSCPSASLRTSGSSYNQGGLFRVYRQGGYIGYNLFTMVLKVKTTYPPAKELAEIRRRDITCVYCSKRFDRTREQDRDTVEHLNHRQDWDSVGSYMREGKPVSEIVAICCMECNRNRGAKPLLEWFGSKYCVERTRPINYQTVAQVVRNYINKYEKE</sequence>
<dbReference type="PROSITE" id="PS51257">
    <property type="entry name" value="PROKAR_LIPOPROTEIN"/>
    <property type="match status" value="1"/>
</dbReference>
<dbReference type="EMBL" id="PCVG01000018">
    <property type="protein sequence ID" value="PIQ68923.1"/>
    <property type="molecule type" value="Genomic_DNA"/>
</dbReference>